<dbReference type="GO" id="GO:0006952">
    <property type="term" value="P:defense response"/>
    <property type="evidence" value="ECO:0007669"/>
    <property type="project" value="UniProtKB-KW"/>
</dbReference>
<protein>
    <recommendedName>
        <fullName evidence="6">Disease resistance N-terminal domain-containing protein</fullName>
    </recommendedName>
</protein>
<dbReference type="EnsemblPlants" id="AET2Gv21282600.1">
    <property type="protein sequence ID" value="AET2Gv21282600.1"/>
    <property type="gene ID" value="AET2Gv21282600"/>
</dbReference>
<reference evidence="8" key="1">
    <citation type="journal article" date="2014" name="Science">
        <title>Ancient hybridizations among the ancestral genomes of bread wheat.</title>
        <authorList>
            <consortium name="International Wheat Genome Sequencing Consortium,"/>
            <person name="Marcussen T."/>
            <person name="Sandve S.R."/>
            <person name="Heier L."/>
            <person name="Spannagl M."/>
            <person name="Pfeifer M."/>
            <person name="Jakobsen K.S."/>
            <person name="Wulff B.B."/>
            <person name="Steuernagel B."/>
            <person name="Mayer K.F."/>
            <person name="Olsen O.A."/>
        </authorList>
    </citation>
    <scope>NUCLEOTIDE SEQUENCE [LARGE SCALE GENOMIC DNA]</scope>
    <source>
        <strain evidence="8">cv. AL8/78</strain>
    </source>
</reference>
<keyword evidence="5" id="KW-0611">Plant defense</keyword>
<dbReference type="Gramene" id="AET2Gv21282600.1">
    <property type="protein sequence ID" value="AET2Gv21282600.1"/>
    <property type="gene ID" value="AET2Gv21282600"/>
</dbReference>
<evidence type="ECO:0000259" key="6">
    <source>
        <dbReference type="Pfam" id="PF18052"/>
    </source>
</evidence>
<reference evidence="7" key="4">
    <citation type="submission" date="2019-03" db="UniProtKB">
        <authorList>
            <consortium name="EnsemblPlants"/>
        </authorList>
    </citation>
    <scope>IDENTIFICATION</scope>
</reference>
<keyword evidence="3" id="KW-0677">Repeat</keyword>
<keyword evidence="8" id="KW-1185">Reference proteome</keyword>
<dbReference type="Pfam" id="PF18052">
    <property type="entry name" value="Rx_N"/>
    <property type="match status" value="1"/>
</dbReference>
<keyword evidence="2" id="KW-0433">Leucine-rich repeat</keyword>
<evidence type="ECO:0000256" key="5">
    <source>
        <dbReference type="ARBA" id="ARBA00022821"/>
    </source>
</evidence>
<dbReference type="Gene3D" id="1.20.5.4130">
    <property type="match status" value="1"/>
</dbReference>
<feature type="domain" description="Disease resistance N-terminal" evidence="6">
    <location>
        <begin position="5"/>
        <end position="88"/>
    </location>
</feature>
<dbReference type="GO" id="GO:0000166">
    <property type="term" value="F:nucleotide binding"/>
    <property type="evidence" value="ECO:0007669"/>
    <property type="project" value="UniProtKB-KW"/>
</dbReference>
<reference evidence="7" key="3">
    <citation type="journal article" date="2017" name="Nature">
        <title>Genome sequence of the progenitor of the wheat D genome Aegilops tauschii.</title>
        <authorList>
            <person name="Luo M.C."/>
            <person name="Gu Y.Q."/>
            <person name="Puiu D."/>
            <person name="Wang H."/>
            <person name="Twardziok S.O."/>
            <person name="Deal K.R."/>
            <person name="Huo N."/>
            <person name="Zhu T."/>
            <person name="Wang L."/>
            <person name="Wang Y."/>
            <person name="McGuire P.E."/>
            <person name="Liu S."/>
            <person name="Long H."/>
            <person name="Ramasamy R.K."/>
            <person name="Rodriguez J.C."/>
            <person name="Van S.L."/>
            <person name="Yuan L."/>
            <person name="Wang Z."/>
            <person name="Xia Z."/>
            <person name="Xiao L."/>
            <person name="Anderson O.D."/>
            <person name="Ouyang S."/>
            <person name="Liang Y."/>
            <person name="Zimin A.V."/>
            <person name="Pertea G."/>
            <person name="Qi P."/>
            <person name="Bennetzen J.L."/>
            <person name="Dai X."/>
            <person name="Dawson M.W."/>
            <person name="Muller H.G."/>
            <person name="Kugler K."/>
            <person name="Rivarola-Duarte L."/>
            <person name="Spannagl M."/>
            <person name="Mayer K.F.X."/>
            <person name="Lu F.H."/>
            <person name="Bevan M.W."/>
            <person name="Leroy P."/>
            <person name="Li P."/>
            <person name="You F.M."/>
            <person name="Sun Q."/>
            <person name="Liu Z."/>
            <person name="Lyons E."/>
            <person name="Wicker T."/>
            <person name="Salzberg S.L."/>
            <person name="Devos K.M."/>
            <person name="Dvorak J."/>
        </authorList>
    </citation>
    <scope>NUCLEOTIDE SEQUENCE [LARGE SCALE GENOMIC DNA]</scope>
    <source>
        <strain evidence="7">cv. AL8/78</strain>
    </source>
</reference>
<dbReference type="Proteomes" id="UP000015105">
    <property type="component" value="Chromosome 2D"/>
</dbReference>
<evidence type="ECO:0000256" key="1">
    <source>
        <dbReference type="ARBA" id="ARBA00008894"/>
    </source>
</evidence>
<keyword evidence="4" id="KW-0547">Nucleotide-binding</keyword>
<accession>A0A453DKA6</accession>
<reference evidence="8" key="2">
    <citation type="journal article" date="2017" name="Nat. Plants">
        <title>The Aegilops tauschii genome reveals multiple impacts of transposons.</title>
        <authorList>
            <person name="Zhao G."/>
            <person name="Zou C."/>
            <person name="Li K."/>
            <person name="Wang K."/>
            <person name="Li T."/>
            <person name="Gao L."/>
            <person name="Zhang X."/>
            <person name="Wang H."/>
            <person name="Yang Z."/>
            <person name="Liu X."/>
            <person name="Jiang W."/>
            <person name="Mao L."/>
            <person name="Kong X."/>
            <person name="Jiao Y."/>
            <person name="Jia J."/>
        </authorList>
    </citation>
    <scope>NUCLEOTIDE SEQUENCE [LARGE SCALE GENOMIC DNA]</scope>
    <source>
        <strain evidence="8">cv. AL8/78</strain>
    </source>
</reference>
<name>A0A453DKA6_AEGTS</name>
<sequence>MALEVGSAVPSLDKLLQHDWGLDKTVKDKLWSLEAKLSSMHDFLDDVSSMPPGQLEWSVMLMAREVRELYRAIETRLHSFIARIDSTKDTFLPL</sequence>
<dbReference type="EnsemblPlants" id="AET2Gv21282600.4">
    <property type="protein sequence ID" value="AET2Gv21282600.4"/>
    <property type="gene ID" value="AET2Gv21282600"/>
</dbReference>
<proteinExistence type="inferred from homology"/>
<evidence type="ECO:0000313" key="7">
    <source>
        <dbReference type="EnsemblPlants" id="AET2Gv21282600.1"/>
    </source>
</evidence>
<evidence type="ECO:0000256" key="4">
    <source>
        <dbReference type="ARBA" id="ARBA00022741"/>
    </source>
</evidence>
<evidence type="ECO:0000256" key="2">
    <source>
        <dbReference type="ARBA" id="ARBA00022614"/>
    </source>
</evidence>
<comment type="similarity">
    <text evidence="1">Belongs to the disease resistance NB-LRR family.</text>
</comment>
<reference evidence="7" key="5">
    <citation type="journal article" date="2021" name="G3 (Bethesda)">
        <title>Aegilops tauschii genome assembly Aet v5.0 features greater sequence contiguity and improved annotation.</title>
        <authorList>
            <person name="Wang L."/>
            <person name="Zhu T."/>
            <person name="Rodriguez J.C."/>
            <person name="Deal K.R."/>
            <person name="Dubcovsky J."/>
            <person name="McGuire P.E."/>
            <person name="Lux T."/>
            <person name="Spannagl M."/>
            <person name="Mayer K.F.X."/>
            <person name="Baldrich P."/>
            <person name="Meyers B.C."/>
            <person name="Huo N."/>
            <person name="Gu Y.Q."/>
            <person name="Zhou H."/>
            <person name="Devos K.M."/>
            <person name="Bennetzen J.L."/>
            <person name="Unver T."/>
            <person name="Budak H."/>
            <person name="Gulick P.J."/>
            <person name="Galiba G."/>
            <person name="Kalapos B."/>
            <person name="Nelson D.R."/>
            <person name="Li P."/>
            <person name="You F.M."/>
            <person name="Luo M.C."/>
            <person name="Dvorak J."/>
        </authorList>
    </citation>
    <scope>NUCLEOTIDE SEQUENCE [LARGE SCALE GENOMIC DNA]</scope>
    <source>
        <strain evidence="7">cv. AL8/78</strain>
    </source>
</reference>
<evidence type="ECO:0000256" key="3">
    <source>
        <dbReference type="ARBA" id="ARBA00022737"/>
    </source>
</evidence>
<dbReference type="InterPro" id="IPR041118">
    <property type="entry name" value="Rx_N"/>
</dbReference>
<evidence type="ECO:0000313" key="8">
    <source>
        <dbReference type="Proteomes" id="UP000015105"/>
    </source>
</evidence>
<dbReference type="Gramene" id="AET2Gv21282600.4">
    <property type="protein sequence ID" value="AET2Gv21282600.4"/>
    <property type="gene ID" value="AET2Gv21282600"/>
</dbReference>
<dbReference type="AlphaFoldDB" id="A0A453DKA6"/>
<organism evidence="7 8">
    <name type="scientific">Aegilops tauschii subsp. strangulata</name>
    <name type="common">Goatgrass</name>
    <dbReference type="NCBI Taxonomy" id="200361"/>
    <lineage>
        <taxon>Eukaryota</taxon>
        <taxon>Viridiplantae</taxon>
        <taxon>Streptophyta</taxon>
        <taxon>Embryophyta</taxon>
        <taxon>Tracheophyta</taxon>
        <taxon>Spermatophyta</taxon>
        <taxon>Magnoliopsida</taxon>
        <taxon>Liliopsida</taxon>
        <taxon>Poales</taxon>
        <taxon>Poaceae</taxon>
        <taxon>BOP clade</taxon>
        <taxon>Pooideae</taxon>
        <taxon>Triticodae</taxon>
        <taxon>Triticeae</taxon>
        <taxon>Triticinae</taxon>
        <taxon>Aegilops</taxon>
    </lineage>
</organism>